<dbReference type="InterPro" id="IPR012292">
    <property type="entry name" value="Globin/Proto"/>
</dbReference>
<evidence type="ECO:0000313" key="6">
    <source>
        <dbReference type="EMBL" id="OFA03105.1"/>
    </source>
</evidence>
<keyword evidence="5" id="KW-0732">Signal</keyword>
<gene>
    <name evidence="6" type="primary">glbN</name>
    <name evidence="6" type="ORF">DUPY_19440</name>
</gene>
<dbReference type="Pfam" id="PF01152">
    <property type="entry name" value="Bac_globin"/>
    <property type="match status" value="1"/>
</dbReference>
<keyword evidence="7" id="KW-1185">Reference proteome</keyword>
<dbReference type="GO" id="GO:0046872">
    <property type="term" value="F:metal ion binding"/>
    <property type="evidence" value="ECO:0007669"/>
    <property type="project" value="UniProtKB-KW"/>
</dbReference>
<dbReference type="Gene3D" id="1.10.490.10">
    <property type="entry name" value="Globins"/>
    <property type="match status" value="1"/>
</dbReference>
<keyword evidence="3" id="KW-0479">Metal-binding</keyword>
<accession>A0A1E7WTX7</accession>
<evidence type="ECO:0000313" key="7">
    <source>
        <dbReference type="Proteomes" id="UP000175989"/>
    </source>
</evidence>
<dbReference type="RefSeq" id="WP_070247643.1">
    <property type="nucleotide sequence ID" value="NZ_LROM01000073.1"/>
</dbReference>
<dbReference type="GO" id="GO:0019825">
    <property type="term" value="F:oxygen binding"/>
    <property type="evidence" value="ECO:0007669"/>
    <property type="project" value="InterPro"/>
</dbReference>
<evidence type="ECO:0000256" key="1">
    <source>
        <dbReference type="ARBA" id="ARBA00022448"/>
    </source>
</evidence>
<dbReference type="EMBL" id="LROM01000073">
    <property type="protein sequence ID" value="OFA03105.1"/>
    <property type="molecule type" value="Genomic_DNA"/>
</dbReference>
<reference evidence="7" key="1">
    <citation type="journal article" date="2016" name="Front. Microbiol.">
        <title>Molecular Keys to the Janthinobacterium and Duganella spp. Interaction with the Plant Pathogen Fusarium graminearum.</title>
        <authorList>
            <person name="Haack F.S."/>
            <person name="Poehlein A."/>
            <person name="Kroger C."/>
            <person name="Voigt C.A."/>
            <person name="Piepenbring M."/>
            <person name="Bode H.B."/>
            <person name="Daniel R."/>
            <person name="Schafer W."/>
            <person name="Streit W.R."/>
        </authorList>
    </citation>
    <scope>NUCLEOTIDE SEQUENCE [LARGE SCALE GENOMIC DNA]</scope>
    <source>
        <strain evidence="7">T54</strain>
    </source>
</reference>
<evidence type="ECO:0000256" key="2">
    <source>
        <dbReference type="ARBA" id="ARBA00022617"/>
    </source>
</evidence>
<keyword evidence="1" id="KW-0813">Transport</keyword>
<proteinExistence type="predicted"/>
<dbReference type="AlphaFoldDB" id="A0A1E7WTX7"/>
<dbReference type="CDD" id="cd00454">
    <property type="entry name" value="TrHb1_N"/>
    <property type="match status" value="1"/>
</dbReference>
<evidence type="ECO:0000256" key="5">
    <source>
        <dbReference type="SAM" id="SignalP"/>
    </source>
</evidence>
<feature type="chain" id="PRO_5009207650" evidence="5">
    <location>
        <begin position="24"/>
        <end position="159"/>
    </location>
</feature>
<dbReference type="Proteomes" id="UP000175989">
    <property type="component" value="Unassembled WGS sequence"/>
</dbReference>
<keyword evidence="2" id="KW-0349">Heme</keyword>
<protein>
    <submittedName>
        <fullName evidence="6">Group 1 truncated hemoglobin GlbN</fullName>
    </submittedName>
</protein>
<dbReference type="SUPFAM" id="SSF46458">
    <property type="entry name" value="Globin-like"/>
    <property type="match status" value="1"/>
</dbReference>
<name>A0A1E7WTX7_9BURK</name>
<evidence type="ECO:0000256" key="4">
    <source>
        <dbReference type="ARBA" id="ARBA00023004"/>
    </source>
</evidence>
<dbReference type="PATRIC" id="fig|762836.4.peg.2017"/>
<dbReference type="InterPro" id="IPR009050">
    <property type="entry name" value="Globin-like_sf"/>
</dbReference>
<dbReference type="GO" id="GO:0020037">
    <property type="term" value="F:heme binding"/>
    <property type="evidence" value="ECO:0007669"/>
    <property type="project" value="InterPro"/>
</dbReference>
<dbReference type="InterPro" id="IPR001486">
    <property type="entry name" value="Hemoglobin_trunc"/>
</dbReference>
<dbReference type="OrthoDB" id="9795814at2"/>
<organism evidence="6 7">
    <name type="scientific">Duganella phyllosphaerae</name>
    <dbReference type="NCBI Taxonomy" id="762836"/>
    <lineage>
        <taxon>Bacteria</taxon>
        <taxon>Pseudomonadati</taxon>
        <taxon>Pseudomonadota</taxon>
        <taxon>Betaproteobacteria</taxon>
        <taxon>Burkholderiales</taxon>
        <taxon>Oxalobacteraceae</taxon>
        <taxon>Telluria group</taxon>
        <taxon>Duganella</taxon>
    </lineage>
</organism>
<feature type="signal peptide" evidence="5">
    <location>
        <begin position="1"/>
        <end position="23"/>
    </location>
</feature>
<sequence length="159" mass="17604">MQLLSRVATVMTGLLLASSLVVAQTPYTDDTVYQGLGGKQGIKKIVETFIPLVLADPRIKDNFADFDMEQLNVRLQEQICEFAGGPCKYTGKYRDKTMDGVGTVRDMTTVHQDLKITNAMFNALTEDLQIAMERHNVPNSVANKLVAKLAPMQRAIVTK</sequence>
<evidence type="ECO:0000256" key="3">
    <source>
        <dbReference type="ARBA" id="ARBA00022723"/>
    </source>
</evidence>
<keyword evidence="4" id="KW-0408">Iron</keyword>
<comment type="caution">
    <text evidence="6">The sequence shown here is derived from an EMBL/GenBank/DDBJ whole genome shotgun (WGS) entry which is preliminary data.</text>
</comment>